<dbReference type="SFLD" id="SFLDS00019">
    <property type="entry name" value="Glutathione_Transferase_(cytos"/>
    <property type="match status" value="1"/>
</dbReference>
<dbReference type="PANTHER" id="PTHR43968:SF6">
    <property type="entry name" value="GLUTATHIONE S-TRANSFERASE OMEGA"/>
    <property type="match status" value="1"/>
</dbReference>
<dbReference type="SUPFAM" id="SSF52833">
    <property type="entry name" value="Thioredoxin-like"/>
    <property type="match status" value="1"/>
</dbReference>
<dbReference type="Pfam" id="PF13409">
    <property type="entry name" value="GST_N_2"/>
    <property type="match status" value="1"/>
</dbReference>
<dbReference type="PANTHER" id="PTHR43968">
    <property type="match status" value="1"/>
</dbReference>
<dbReference type="Proteomes" id="UP000308730">
    <property type="component" value="Unassembled WGS sequence"/>
</dbReference>
<accession>A0A4V3XG41</accession>
<protein>
    <recommendedName>
        <fullName evidence="1">GST N-terminal domain-containing protein</fullName>
    </recommendedName>
</protein>
<dbReference type="PROSITE" id="PS50404">
    <property type="entry name" value="GST_NTER"/>
    <property type="match status" value="1"/>
</dbReference>
<evidence type="ECO:0000259" key="1">
    <source>
        <dbReference type="PROSITE" id="PS50404"/>
    </source>
</evidence>
<dbReference type="InterPro" id="IPR040079">
    <property type="entry name" value="Glutathione_S-Trfase"/>
</dbReference>
<comment type="caution">
    <text evidence="2">The sequence shown here is derived from an EMBL/GenBank/DDBJ whole genome shotgun (WGS) entry which is preliminary data.</text>
</comment>
<dbReference type="SUPFAM" id="SSF47616">
    <property type="entry name" value="GST C-terminal domain-like"/>
    <property type="match status" value="1"/>
</dbReference>
<feature type="domain" description="GST N-terminal" evidence="1">
    <location>
        <begin position="3"/>
        <end position="94"/>
    </location>
</feature>
<sequence>MPETLTLYTAKVCPYAHRVELALAEAKAQFQTFEVDLQNKPVWYAPQVNPASKVPAIAYGGPEVPPEQPSPDSTKIAESLVLLEFVADIFPESNILPKDPVARAKVRFFIDAVGNKFNPAYFGYVVTGKGTQADLIKGFKDIQALLPETGFAVGEWSIADAAIAPFIARLFVALENDFGLYAVGEGPKTLELIKTSPELKRIQTYIDDITARKSFTDTFVPSIIKNSLIKRFANATRASSAL</sequence>
<reference evidence="2 3" key="1">
    <citation type="submission" date="2019-02" db="EMBL/GenBank/DDBJ databases">
        <title>Genome sequencing of the rare red list fungi Antrodiella citrinella (Flaviporus citrinellus).</title>
        <authorList>
            <person name="Buettner E."/>
            <person name="Kellner H."/>
        </authorList>
    </citation>
    <scope>NUCLEOTIDE SEQUENCE [LARGE SCALE GENOMIC DNA]</scope>
    <source>
        <strain evidence="2 3">DSM 108506</strain>
    </source>
</reference>
<dbReference type="InterPro" id="IPR004045">
    <property type="entry name" value="Glutathione_S-Trfase_N"/>
</dbReference>
<name>A0A4V3XG41_9APHY</name>
<gene>
    <name evidence="2" type="ORF">EUX98_g8658</name>
</gene>
<dbReference type="EMBL" id="SGPM01000510">
    <property type="protein sequence ID" value="THH20033.1"/>
    <property type="molecule type" value="Genomic_DNA"/>
</dbReference>
<keyword evidence="3" id="KW-1185">Reference proteome</keyword>
<dbReference type="Gene3D" id="1.20.1050.10">
    <property type="match status" value="1"/>
</dbReference>
<dbReference type="CDD" id="cd00299">
    <property type="entry name" value="GST_C_family"/>
    <property type="match status" value="1"/>
</dbReference>
<dbReference type="OrthoDB" id="202840at2759"/>
<evidence type="ECO:0000313" key="2">
    <source>
        <dbReference type="EMBL" id="THH20033.1"/>
    </source>
</evidence>
<dbReference type="InterPro" id="IPR036249">
    <property type="entry name" value="Thioredoxin-like_sf"/>
</dbReference>
<dbReference type="CDD" id="cd00570">
    <property type="entry name" value="GST_N_family"/>
    <property type="match status" value="1"/>
</dbReference>
<dbReference type="InterPro" id="IPR050983">
    <property type="entry name" value="GST_Omega/HSP26"/>
</dbReference>
<dbReference type="Gene3D" id="3.40.30.10">
    <property type="entry name" value="Glutaredoxin"/>
    <property type="match status" value="1"/>
</dbReference>
<dbReference type="GO" id="GO:0005737">
    <property type="term" value="C:cytoplasm"/>
    <property type="evidence" value="ECO:0007669"/>
    <property type="project" value="TreeGrafter"/>
</dbReference>
<proteinExistence type="predicted"/>
<dbReference type="AlphaFoldDB" id="A0A4V3XG41"/>
<evidence type="ECO:0000313" key="3">
    <source>
        <dbReference type="Proteomes" id="UP000308730"/>
    </source>
</evidence>
<organism evidence="2 3">
    <name type="scientific">Antrodiella citrinella</name>
    <dbReference type="NCBI Taxonomy" id="2447956"/>
    <lineage>
        <taxon>Eukaryota</taxon>
        <taxon>Fungi</taxon>
        <taxon>Dikarya</taxon>
        <taxon>Basidiomycota</taxon>
        <taxon>Agaricomycotina</taxon>
        <taxon>Agaricomycetes</taxon>
        <taxon>Polyporales</taxon>
        <taxon>Steccherinaceae</taxon>
        <taxon>Antrodiella</taxon>
    </lineage>
</organism>
<dbReference type="SFLD" id="SFLDG00358">
    <property type="entry name" value="Main_(cytGST)"/>
    <property type="match status" value="1"/>
</dbReference>
<dbReference type="InterPro" id="IPR036282">
    <property type="entry name" value="Glutathione-S-Trfase_C_sf"/>
</dbReference>